<dbReference type="OrthoDB" id="10660667at2759"/>
<proteinExistence type="predicted"/>
<feature type="region of interest" description="Disordered" evidence="1">
    <location>
        <begin position="433"/>
        <end position="555"/>
    </location>
</feature>
<comment type="caution">
    <text evidence="2">The sequence shown here is derived from an EMBL/GenBank/DDBJ whole genome shotgun (WGS) entry which is preliminary data.</text>
</comment>
<feature type="compositionally biased region" description="Polar residues" evidence="1">
    <location>
        <begin position="472"/>
        <end position="483"/>
    </location>
</feature>
<accession>A0A9P5XHJ2</accession>
<dbReference type="Proteomes" id="UP000807342">
    <property type="component" value="Unassembled WGS sequence"/>
</dbReference>
<feature type="compositionally biased region" description="Low complexity" evidence="1">
    <location>
        <begin position="369"/>
        <end position="383"/>
    </location>
</feature>
<sequence length="555" mass="63416">MGAQPSKRSRDENRGLWTKSKRRLRLGFGFFKPRRGESNGTWRQGGNGVGQWDEREIAPYNLGQDTDMEGLSLAYPVSTDHAPHHSSLNNRRAHEVPDPGRHPQMYQEPPAVPKAEPPQSQSRGRSRSRPQTELHPQPEWTSEQDSRTRHELHRGQIPVLPQHEHRPQFSQPGAVNGHSHNHPNEPRTARHHPHDTDDISNWGQTYTHRHQHHARTNPGREPQPHPQSQHQFQSYLQPQHQSQQAQPFRQPQIHHQPQSRSHRQPPPLPLPQPQSGYQLGPIPPPPPQSQSRSRSQSRPRPQPQTQPFFEPPPRAPRAHSRPRHPPQPQQGHFQSHPQHQPHPLLQVSSQGPPHPRPHSQPRRSPQPHPQQQTQPQQYSQPQPLSRLAQPQLDTNDAHGHGHGRRFFRPGEPGHPAYKPISSEFMQRYGRGQNAVAKPTEHRGHGHTGPVFPPGSANINFAHEPTNGHANGWATNNLINPSSDLRQDGGEYYDRRHGGRAAERRAQEESATGSMMYYRPGDPNHPSVKPISSRFKQRYGAQEQMGRMQDQNFRYD</sequence>
<evidence type="ECO:0000313" key="2">
    <source>
        <dbReference type="EMBL" id="KAF9451532.1"/>
    </source>
</evidence>
<evidence type="ECO:0000256" key="1">
    <source>
        <dbReference type="SAM" id="MobiDB-lite"/>
    </source>
</evidence>
<keyword evidence="3" id="KW-1185">Reference proteome</keyword>
<feature type="compositionally biased region" description="Basic and acidic residues" evidence="1">
    <location>
        <begin position="484"/>
        <end position="507"/>
    </location>
</feature>
<evidence type="ECO:0000313" key="3">
    <source>
        <dbReference type="Proteomes" id="UP000807342"/>
    </source>
</evidence>
<reference evidence="2" key="1">
    <citation type="submission" date="2020-11" db="EMBL/GenBank/DDBJ databases">
        <authorList>
            <consortium name="DOE Joint Genome Institute"/>
            <person name="Ahrendt S."/>
            <person name="Riley R."/>
            <person name="Andreopoulos W."/>
            <person name="Labutti K."/>
            <person name="Pangilinan J."/>
            <person name="Ruiz-Duenas F.J."/>
            <person name="Barrasa J.M."/>
            <person name="Sanchez-Garcia M."/>
            <person name="Camarero S."/>
            <person name="Miyauchi S."/>
            <person name="Serrano A."/>
            <person name="Linde D."/>
            <person name="Babiker R."/>
            <person name="Drula E."/>
            <person name="Ayuso-Fernandez I."/>
            <person name="Pacheco R."/>
            <person name="Padilla G."/>
            <person name="Ferreira P."/>
            <person name="Barriuso J."/>
            <person name="Kellner H."/>
            <person name="Castanera R."/>
            <person name="Alfaro M."/>
            <person name="Ramirez L."/>
            <person name="Pisabarro A.G."/>
            <person name="Kuo A."/>
            <person name="Tritt A."/>
            <person name="Lipzen A."/>
            <person name="He G."/>
            <person name="Yan M."/>
            <person name="Ng V."/>
            <person name="Cullen D."/>
            <person name="Martin F."/>
            <person name="Rosso M.-N."/>
            <person name="Henrissat B."/>
            <person name="Hibbett D."/>
            <person name="Martinez A.T."/>
            <person name="Grigoriev I.V."/>
        </authorList>
    </citation>
    <scope>NUCLEOTIDE SEQUENCE</scope>
    <source>
        <strain evidence="2">MF-IS2</strain>
    </source>
</reference>
<protein>
    <submittedName>
        <fullName evidence="2">Uncharacterized protein</fullName>
    </submittedName>
</protein>
<feature type="compositionally biased region" description="Basic and acidic residues" evidence="1">
    <location>
        <begin position="92"/>
        <end position="101"/>
    </location>
</feature>
<dbReference type="EMBL" id="MU151084">
    <property type="protein sequence ID" value="KAF9451532.1"/>
    <property type="molecule type" value="Genomic_DNA"/>
</dbReference>
<gene>
    <name evidence="2" type="ORF">P691DRAFT_757245</name>
</gene>
<feature type="compositionally biased region" description="Low complexity" evidence="1">
    <location>
        <begin position="329"/>
        <end position="351"/>
    </location>
</feature>
<feature type="compositionally biased region" description="Pro residues" evidence="1">
    <location>
        <begin position="300"/>
        <end position="315"/>
    </location>
</feature>
<feature type="compositionally biased region" description="Low complexity" evidence="1">
    <location>
        <begin position="289"/>
        <end position="299"/>
    </location>
</feature>
<organism evidence="2 3">
    <name type="scientific">Macrolepiota fuliginosa MF-IS2</name>
    <dbReference type="NCBI Taxonomy" id="1400762"/>
    <lineage>
        <taxon>Eukaryota</taxon>
        <taxon>Fungi</taxon>
        <taxon>Dikarya</taxon>
        <taxon>Basidiomycota</taxon>
        <taxon>Agaricomycotina</taxon>
        <taxon>Agaricomycetes</taxon>
        <taxon>Agaricomycetidae</taxon>
        <taxon>Agaricales</taxon>
        <taxon>Agaricineae</taxon>
        <taxon>Agaricaceae</taxon>
        <taxon>Macrolepiota</taxon>
    </lineage>
</organism>
<feature type="compositionally biased region" description="Low complexity" evidence="1">
    <location>
        <begin position="226"/>
        <end position="259"/>
    </location>
</feature>
<name>A0A9P5XHJ2_9AGAR</name>
<feature type="region of interest" description="Disordered" evidence="1">
    <location>
        <begin position="29"/>
        <end position="419"/>
    </location>
</feature>
<dbReference type="AlphaFoldDB" id="A0A9P5XHJ2"/>